<dbReference type="Gene3D" id="1.20.1250.20">
    <property type="entry name" value="MFS general substrate transporter like domains"/>
    <property type="match status" value="1"/>
</dbReference>
<sequence>MEKEPIDPPPAYPTSRPDSRRSSITVHDVTVGSDVEKVEDIEVAKSVPPVSDEHGVDVLPTVKNSPLEEEEFPEGGRGWFVVLGAFIYAGLVLGWPLAWGVFQSYYKSHVFPNASDTTLSLLGTLQNMASLFFSSDVVPAVSWVWCRQVMTFTAFVSGKLADRYGYKPFIGVGSVVAVIGLLTAAFSTQLWHFFITQGVIPGLSNGLMFPMIVSYPSMWFKKKRGLASGIVVAGSSFGGGVSSLVVRALLTRLGLRNTLLVYAGINAVFLTVAFFLLESRGPPRHVAKVEWVDRTAFKDLVFWSLAFCMLLTDFGYLSPVVFITTYTDEKISHISAQMSVAPTAVMNFSSAIGRTAVGLTADRIGVTNAFIGSIFLSAVAQLVLWNLAESYAVIMAFSVVEGAFGGCFISLLAPVTAQLFGTSKLATLTGLLVMFNLPGM</sequence>
<keyword evidence="4" id="KW-0472">Membrane</keyword>
<reference evidence="7" key="2">
    <citation type="submission" date="2015-01" db="EMBL/GenBank/DDBJ databases">
        <title>Evolutionary Origins and Diversification of the Mycorrhizal Mutualists.</title>
        <authorList>
            <consortium name="DOE Joint Genome Institute"/>
            <consortium name="Mycorrhizal Genomics Consortium"/>
            <person name="Kohler A."/>
            <person name="Kuo A."/>
            <person name="Nagy L.G."/>
            <person name="Floudas D."/>
            <person name="Copeland A."/>
            <person name="Barry K.W."/>
            <person name="Cichocki N."/>
            <person name="Veneault-Fourrey C."/>
            <person name="LaButti K."/>
            <person name="Lindquist E.A."/>
            <person name="Lipzen A."/>
            <person name="Lundell T."/>
            <person name="Morin E."/>
            <person name="Murat C."/>
            <person name="Riley R."/>
            <person name="Ohm R."/>
            <person name="Sun H."/>
            <person name="Tunlid A."/>
            <person name="Henrissat B."/>
            <person name="Grigoriev I.V."/>
            <person name="Hibbett D.S."/>
            <person name="Martin F."/>
        </authorList>
    </citation>
    <scope>NUCLEOTIDE SEQUENCE [LARGE SCALE GENOMIC DNA]</scope>
    <source>
        <strain evidence="7">MUT 4182</strain>
    </source>
</reference>
<dbReference type="InterPro" id="IPR036259">
    <property type="entry name" value="MFS_trans_sf"/>
</dbReference>
<feature type="domain" description="Major facilitator superfamily (MFS) profile" evidence="5">
    <location>
        <begin position="93"/>
        <end position="440"/>
    </location>
</feature>
<reference evidence="6 7" key="1">
    <citation type="submission" date="2014-04" db="EMBL/GenBank/DDBJ databases">
        <authorList>
            <consortium name="DOE Joint Genome Institute"/>
            <person name="Kuo A."/>
            <person name="Girlanda M."/>
            <person name="Perotto S."/>
            <person name="Kohler A."/>
            <person name="Nagy L.G."/>
            <person name="Floudas D."/>
            <person name="Copeland A."/>
            <person name="Barry K.W."/>
            <person name="Cichocki N."/>
            <person name="Veneault-Fourrey C."/>
            <person name="LaButti K."/>
            <person name="Lindquist E.A."/>
            <person name="Lipzen A."/>
            <person name="Lundell T."/>
            <person name="Morin E."/>
            <person name="Murat C."/>
            <person name="Sun H."/>
            <person name="Tunlid A."/>
            <person name="Henrissat B."/>
            <person name="Grigoriev I.V."/>
            <person name="Hibbett D.S."/>
            <person name="Martin F."/>
            <person name="Nordberg H.P."/>
            <person name="Cantor M.N."/>
            <person name="Hua S.X."/>
        </authorList>
    </citation>
    <scope>NUCLEOTIDE SEQUENCE [LARGE SCALE GENOMIC DNA]</scope>
    <source>
        <strain evidence="6 7">MUT 4182</strain>
    </source>
</reference>
<feature type="transmembrane region" description="Helical" evidence="4">
    <location>
        <begin position="259"/>
        <end position="279"/>
    </location>
</feature>
<comment type="subcellular location">
    <subcellularLocation>
        <location evidence="1">Membrane</location>
        <topology evidence="1">Multi-pass membrane protein</topology>
    </subcellularLocation>
</comment>
<feature type="transmembrane region" description="Helical" evidence="4">
    <location>
        <begin position="79"/>
        <end position="102"/>
    </location>
</feature>
<protein>
    <recommendedName>
        <fullName evidence="5">Major facilitator superfamily (MFS) profile domain-containing protein</fullName>
    </recommendedName>
</protein>
<dbReference type="InterPro" id="IPR020846">
    <property type="entry name" value="MFS_dom"/>
</dbReference>
<keyword evidence="4" id="KW-0812">Transmembrane</keyword>
<evidence type="ECO:0000313" key="7">
    <source>
        <dbReference type="Proteomes" id="UP000054248"/>
    </source>
</evidence>
<dbReference type="PANTHER" id="PTHR11360">
    <property type="entry name" value="MONOCARBOXYLATE TRANSPORTER"/>
    <property type="match status" value="1"/>
</dbReference>
<keyword evidence="7" id="KW-1185">Reference proteome</keyword>
<feature type="transmembrane region" description="Helical" evidence="4">
    <location>
        <begin position="225"/>
        <end position="247"/>
    </location>
</feature>
<evidence type="ECO:0000256" key="4">
    <source>
        <dbReference type="SAM" id="Phobius"/>
    </source>
</evidence>
<dbReference type="HOGENOM" id="CLU_001265_1_1_1"/>
<evidence type="ECO:0000256" key="1">
    <source>
        <dbReference type="ARBA" id="ARBA00004141"/>
    </source>
</evidence>
<feature type="transmembrane region" description="Helical" evidence="4">
    <location>
        <begin position="193"/>
        <end position="213"/>
    </location>
</feature>
<dbReference type="InterPro" id="IPR050327">
    <property type="entry name" value="Proton-linked_MCT"/>
</dbReference>
<dbReference type="GO" id="GO:0016020">
    <property type="term" value="C:membrane"/>
    <property type="evidence" value="ECO:0007669"/>
    <property type="project" value="UniProtKB-SubCell"/>
</dbReference>
<keyword evidence="4" id="KW-1133">Transmembrane helix</keyword>
<evidence type="ECO:0000313" key="6">
    <source>
        <dbReference type="EMBL" id="KIO32686.1"/>
    </source>
</evidence>
<dbReference type="Pfam" id="PF07690">
    <property type="entry name" value="MFS_1"/>
    <property type="match status" value="1"/>
</dbReference>
<feature type="transmembrane region" description="Helical" evidence="4">
    <location>
        <begin position="391"/>
        <end position="412"/>
    </location>
</feature>
<accession>A0A0C3QTU5</accession>
<dbReference type="Proteomes" id="UP000054248">
    <property type="component" value="Unassembled WGS sequence"/>
</dbReference>
<dbReference type="GO" id="GO:0022857">
    <property type="term" value="F:transmembrane transporter activity"/>
    <property type="evidence" value="ECO:0007669"/>
    <property type="project" value="InterPro"/>
</dbReference>
<dbReference type="EMBL" id="KN822953">
    <property type="protein sequence ID" value="KIO32686.1"/>
    <property type="molecule type" value="Genomic_DNA"/>
</dbReference>
<feature type="transmembrane region" description="Helical" evidence="4">
    <location>
        <begin position="364"/>
        <end position="385"/>
    </location>
</feature>
<evidence type="ECO:0000256" key="2">
    <source>
        <dbReference type="ARBA" id="ARBA00006727"/>
    </source>
</evidence>
<dbReference type="AlphaFoldDB" id="A0A0C3QTU5"/>
<dbReference type="SUPFAM" id="SSF103473">
    <property type="entry name" value="MFS general substrate transporter"/>
    <property type="match status" value="1"/>
</dbReference>
<feature type="transmembrane region" description="Helical" evidence="4">
    <location>
        <begin position="300"/>
        <end position="322"/>
    </location>
</feature>
<name>A0A0C3QTU5_9AGAM</name>
<dbReference type="PANTHER" id="PTHR11360:SF284">
    <property type="entry name" value="EG:103B4.3 PROTEIN-RELATED"/>
    <property type="match status" value="1"/>
</dbReference>
<dbReference type="InterPro" id="IPR011701">
    <property type="entry name" value="MFS"/>
</dbReference>
<dbReference type="OrthoDB" id="2213137at2759"/>
<feature type="transmembrane region" description="Helical" evidence="4">
    <location>
        <begin position="169"/>
        <end position="187"/>
    </location>
</feature>
<dbReference type="PROSITE" id="PS50850">
    <property type="entry name" value="MFS"/>
    <property type="match status" value="1"/>
</dbReference>
<gene>
    <name evidence="6" type="ORF">M407DRAFT_66305</name>
</gene>
<organism evidence="6 7">
    <name type="scientific">Tulasnella calospora MUT 4182</name>
    <dbReference type="NCBI Taxonomy" id="1051891"/>
    <lineage>
        <taxon>Eukaryota</taxon>
        <taxon>Fungi</taxon>
        <taxon>Dikarya</taxon>
        <taxon>Basidiomycota</taxon>
        <taxon>Agaricomycotina</taxon>
        <taxon>Agaricomycetes</taxon>
        <taxon>Cantharellales</taxon>
        <taxon>Tulasnellaceae</taxon>
        <taxon>Tulasnella</taxon>
    </lineage>
</organism>
<evidence type="ECO:0000256" key="3">
    <source>
        <dbReference type="SAM" id="MobiDB-lite"/>
    </source>
</evidence>
<comment type="similarity">
    <text evidence="2">Belongs to the major facilitator superfamily. Monocarboxylate porter (TC 2.A.1.13) family.</text>
</comment>
<proteinExistence type="inferred from homology"/>
<evidence type="ECO:0000259" key="5">
    <source>
        <dbReference type="PROSITE" id="PS50850"/>
    </source>
</evidence>
<feature type="region of interest" description="Disordered" evidence="3">
    <location>
        <begin position="1"/>
        <end position="26"/>
    </location>
</feature>